<dbReference type="PRINTS" id="PR00069">
    <property type="entry name" value="ALDKETRDTASE"/>
</dbReference>
<dbReference type="Gene3D" id="3.20.20.100">
    <property type="entry name" value="NADP-dependent oxidoreductase domain"/>
    <property type="match status" value="1"/>
</dbReference>
<dbReference type="InterPro" id="IPR036812">
    <property type="entry name" value="NAD(P)_OxRdtase_dom_sf"/>
</dbReference>
<gene>
    <name evidence="8" type="ORF">H9873_02920</name>
</gene>
<dbReference type="EMBL" id="DXGF01000052">
    <property type="protein sequence ID" value="HIW83258.1"/>
    <property type="molecule type" value="Genomic_DNA"/>
</dbReference>
<dbReference type="PANTHER" id="PTHR43827:SF3">
    <property type="entry name" value="NADP-DEPENDENT OXIDOREDUCTASE DOMAIN-CONTAINING PROTEIN"/>
    <property type="match status" value="1"/>
</dbReference>
<evidence type="ECO:0000259" key="7">
    <source>
        <dbReference type="Pfam" id="PF00248"/>
    </source>
</evidence>
<dbReference type="PANTHER" id="PTHR43827">
    <property type="entry name" value="2,5-DIKETO-D-GLUCONIC ACID REDUCTASE"/>
    <property type="match status" value="1"/>
</dbReference>
<dbReference type="SUPFAM" id="SSF51430">
    <property type="entry name" value="NAD(P)-linked oxidoreductase"/>
    <property type="match status" value="1"/>
</dbReference>
<protein>
    <submittedName>
        <fullName evidence="8">Aldo/keto reductase</fullName>
    </submittedName>
</protein>
<dbReference type="PROSITE" id="PS51257">
    <property type="entry name" value="PROKAR_LIPOPROTEIN"/>
    <property type="match status" value="1"/>
</dbReference>
<reference evidence="8" key="1">
    <citation type="journal article" date="2021" name="PeerJ">
        <title>Extensive microbial diversity within the chicken gut microbiome revealed by metagenomics and culture.</title>
        <authorList>
            <person name="Gilroy R."/>
            <person name="Ravi A."/>
            <person name="Getino M."/>
            <person name="Pursley I."/>
            <person name="Horton D.L."/>
            <person name="Alikhan N.F."/>
            <person name="Baker D."/>
            <person name="Gharbi K."/>
            <person name="Hall N."/>
            <person name="Watson M."/>
            <person name="Adriaenssens E.M."/>
            <person name="Foster-Nyarko E."/>
            <person name="Jarju S."/>
            <person name="Secka A."/>
            <person name="Antonio M."/>
            <person name="Oren A."/>
            <person name="Chaudhuri R.R."/>
            <person name="La Ragione R."/>
            <person name="Hildebrand F."/>
            <person name="Pallen M.J."/>
        </authorList>
    </citation>
    <scope>NUCLEOTIDE SEQUENCE</scope>
    <source>
        <strain evidence="8">ChiSxjej1B13-11762</strain>
    </source>
</reference>
<feature type="binding site" evidence="5">
    <location>
        <position position="158"/>
    </location>
    <ligand>
        <name>substrate</name>
    </ligand>
</feature>
<keyword evidence="3" id="KW-0560">Oxidoreductase</keyword>
<dbReference type="PIRSF" id="PIRSF000097">
    <property type="entry name" value="AKR"/>
    <property type="match status" value="1"/>
</dbReference>
<reference evidence="8" key="2">
    <citation type="submission" date="2021-04" db="EMBL/GenBank/DDBJ databases">
        <authorList>
            <person name="Gilroy R."/>
        </authorList>
    </citation>
    <scope>NUCLEOTIDE SEQUENCE</scope>
    <source>
        <strain evidence="8">ChiSxjej1B13-11762</strain>
    </source>
</reference>
<keyword evidence="2" id="KW-0521">NADP</keyword>
<dbReference type="CDD" id="cd19071">
    <property type="entry name" value="AKR_AKR1-5-like"/>
    <property type="match status" value="1"/>
</dbReference>
<proteinExistence type="inferred from homology"/>
<dbReference type="InterPro" id="IPR020471">
    <property type="entry name" value="AKR"/>
</dbReference>
<evidence type="ECO:0000256" key="6">
    <source>
        <dbReference type="PIRSR" id="PIRSR000097-3"/>
    </source>
</evidence>
<evidence type="ECO:0000256" key="5">
    <source>
        <dbReference type="PIRSR" id="PIRSR000097-2"/>
    </source>
</evidence>
<organism evidence="8 9">
    <name type="scientific">Candidatus Dorea gallistercoris</name>
    <dbReference type="NCBI Taxonomy" id="2838542"/>
    <lineage>
        <taxon>Bacteria</taxon>
        <taxon>Bacillati</taxon>
        <taxon>Bacillota</taxon>
        <taxon>Clostridia</taxon>
        <taxon>Lachnospirales</taxon>
        <taxon>Lachnospiraceae</taxon>
        <taxon>Dorea</taxon>
    </lineage>
</organism>
<name>A0A9D1RA20_9FIRM</name>
<evidence type="ECO:0000256" key="4">
    <source>
        <dbReference type="PIRSR" id="PIRSR000097-1"/>
    </source>
</evidence>
<feature type="site" description="Lowers pKa of active site Tyr" evidence="6">
    <location>
        <position position="127"/>
    </location>
</feature>
<feature type="active site" description="Proton donor" evidence="4">
    <location>
        <position position="102"/>
    </location>
</feature>
<comment type="similarity">
    <text evidence="1">Belongs to the aldo/keto reductase family.</text>
</comment>
<evidence type="ECO:0000256" key="2">
    <source>
        <dbReference type="ARBA" id="ARBA00022857"/>
    </source>
</evidence>
<dbReference type="GO" id="GO:0016616">
    <property type="term" value="F:oxidoreductase activity, acting on the CH-OH group of donors, NAD or NADP as acceptor"/>
    <property type="evidence" value="ECO:0007669"/>
    <property type="project" value="UniProtKB-ARBA"/>
</dbReference>
<evidence type="ECO:0000313" key="9">
    <source>
        <dbReference type="Proteomes" id="UP000824263"/>
    </source>
</evidence>
<dbReference type="Proteomes" id="UP000824263">
    <property type="component" value="Unassembled WGS sequence"/>
</dbReference>
<dbReference type="AlphaFoldDB" id="A0A9D1RA20"/>
<feature type="domain" description="NADP-dependent oxidoreductase" evidence="7">
    <location>
        <begin position="74"/>
        <end position="311"/>
    </location>
</feature>
<evidence type="ECO:0000256" key="3">
    <source>
        <dbReference type="ARBA" id="ARBA00023002"/>
    </source>
</evidence>
<dbReference type="FunFam" id="3.20.20.100:FF:000002">
    <property type="entry name" value="2,5-diketo-D-gluconic acid reductase A"/>
    <property type="match status" value="1"/>
</dbReference>
<accession>A0A9D1RA20</accession>
<comment type="caution">
    <text evidence="8">The sequence shown here is derived from an EMBL/GenBank/DDBJ whole genome shotgun (WGS) entry which is preliminary data.</text>
</comment>
<sequence length="319" mass="35152">MGRREHPMMSKWISILISGLFLIGCLAGCSGNTASPSENESSGEETSVPVFDLESGTVILNSGYEMPIAGLGTYALSDEECYNSVTALLEAGGRLIDTASYYGNEEAVGRAIRDSDVPRDEVFVTTKLYPTEFDEPEAAIEGCLDRLNIGYIDLMLLHHPGSGDVEAYHAMEQAVADGEIRSIGLSNWYIEELEEFLPQVNITPAVVQNEIHPYYQEQEVVPYIQELGIVVNGYSPFGGRGHTSELFADEVISAIAKDHGVTSAQVVLRWNLQRGVVVNPGSSNPDHIRENLDIFGFELTDEEMAQIAELERGEKHEWY</sequence>
<dbReference type="InterPro" id="IPR023210">
    <property type="entry name" value="NADP_OxRdtase_dom"/>
</dbReference>
<evidence type="ECO:0000313" key="8">
    <source>
        <dbReference type="EMBL" id="HIW83258.1"/>
    </source>
</evidence>
<evidence type="ECO:0000256" key="1">
    <source>
        <dbReference type="ARBA" id="ARBA00007905"/>
    </source>
</evidence>
<dbReference type="Pfam" id="PF00248">
    <property type="entry name" value="Aldo_ket_red"/>
    <property type="match status" value="1"/>
</dbReference>